<dbReference type="Pfam" id="PF13645">
    <property type="entry name" value="YkuD_2"/>
    <property type="match status" value="1"/>
</dbReference>
<organism evidence="2 3">
    <name type="scientific">Asticcacaulis taihuensis</name>
    <dbReference type="NCBI Taxonomy" id="260084"/>
    <lineage>
        <taxon>Bacteria</taxon>
        <taxon>Pseudomonadati</taxon>
        <taxon>Pseudomonadota</taxon>
        <taxon>Alphaproteobacteria</taxon>
        <taxon>Caulobacterales</taxon>
        <taxon>Caulobacteraceae</taxon>
        <taxon>Asticcacaulis</taxon>
    </lineage>
</organism>
<dbReference type="EMBL" id="FMTS01000004">
    <property type="protein sequence ID" value="SCW67860.1"/>
    <property type="molecule type" value="Genomic_DNA"/>
</dbReference>
<dbReference type="PROSITE" id="PS51318">
    <property type="entry name" value="TAT"/>
    <property type="match status" value="1"/>
</dbReference>
<dbReference type="InterPro" id="IPR032676">
    <property type="entry name" value="YkuD_2"/>
</dbReference>
<gene>
    <name evidence="2" type="ORF">SAMN02927928_2646</name>
</gene>
<dbReference type="InterPro" id="IPR006311">
    <property type="entry name" value="TAT_signal"/>
</dbReference>
<dbReference type="STRING" id="260084.SAMN02927928_2646"/>
<sequence length="199" mass="21460">MRSRRHFMSLALSAGAASLIVPRAHAATPGGPSPQLLARARQALLSHGDRVDHTDLMGIADFSQPSHEPRFHILNLSDGRTQSFLVAHGKGSDLNHTGWLQRFSNDPGSEATSEGSYLTGDTYVGKHGLSRRLEGLDPQNNNAFSRAIVIHGAWYVSPEMIATTGKLGRSQGCLAFSETDRQTVMDRLGAGRLIYAGKA</sequence>
<feature type="signal peptide" evidence="1">
    <location>
        <begin position="1"/>
        <end position="26"/>
    </location>
</feature>
<evidence type="ECO:0000313" key="2">
    <source>
        <dbReference type="EMBL" id="SCW67860.1"/>
    </source>
</evidence>
<dbReference type="AlphaFoldDB" id="A0A1G4SF95"/>
<proteinExistence type="predicted"/>
<keyword evidence="1" id="KW-0732">Signal</keyword>
<keyword evidence="3" id="KW-1185">Reference proteome</keyword>
<dbReference type="PANTHER" id="PTHR38477">
    <property type="entry name" value="HYPOTHETICAL EXPORTED PROTEIN"/>
    <property type="match status" value="1"/>
</dbReference>
<evidence type="ECO:0000256" key="1">
    <source>
        <dbReference type="SAM" id="SignalP"/>
    </source>
</evidence>
<dbReference type="PANTHER" id="PTHR38477:SF1">
    <property type="entry name" value="MUREIN L,D-TRANSPEPTIDASE CATALYTIC DOMAIN FAMILY PROTEIN"/>
    <property type="match status" value="1"/>
</dbReference>
<dbReference type="RefSeq" id="WP_090648760.1">
    <property type="nucleotide sequence ID" value="NZ_CBCRYE010000002.1"/>
</dbReference>
<name>A0A1G4SF95_9CAUL</name>
<protein>
    <submittedName>
        <fullName evidence="2">L,D-transpeptidase catalytic domain</fullName>
    </submittedName>
</protein>
<feature type="chain" id="PRO_5011505792" evidence="1">
    <location>
        <begin position="27"/>
        <end position="199"/>
    </location>
</feature>
<accession>A0A1G4SF95</accession>
<dbReference type="OrthoDB" id="9815195at2"/>
<reference evidence="3" key="1">
    <citation type="submission" date="2016-10" db="EMBL/GenBank/DDBJ databases">
        <authorList>
            <person name="Varghese N."/>
            <person name="Submissions S."/>
        </authorList>
    </citation>
    <scope>NUCLEOTIDE SEQUENCE [LARGE SCALE GENOMIC DNA]</scope>
    <source>
        <strain evidence="3">CGMCC 1.3431</strain>
    </source>
</reference>
<dbReference type="Proteomes" id="UP000199150">
    <property type="component" value="Unassembled WGS sequence"/>
</dbReference>
<evidence type="ECO:0000313" key="3">
    <source>
        <dbReference type="Proteomes" id="UP000199150"/>
    </source>
</evidence>